<dbReference type="PANTHER" id="PTHR34309">
    <property type="entry name" value="SLR1406 PROTEIN"/>
    <property type="match status" value="1"/>
</dbReference>
<dbReference type="InterPro" id="IPR038084">
    <property type="entry name" value="PduO/GlcC-like_sf"/>
</dbReference>
<proteinExistence type="predicted"/>
<organism evidence="1 2">
    <name type="scientific">Amphritea atlantica</name>
    <dbReference type="NCBI Taxonomy" id="355243"/>
    <lineage>
        <taxon>Bacteria</taxon>
        <taxon>Pseudomonadati</taxon>
        <taxon>Pseudomonadota</taxon>
        <taxon>Gammaproteobacteria</taxon>
        <taxon>Oceanospirillales</taxon>
        <taxon>Oceanospirillaceae</taxon>
        <taxon>Amphritea</taxon>
    </lineage>
</organism>
<reference evidence="1" key="1">
    <citation type="submission" date="2021-04" db="EMBL/GenBank/DDBJ databases">
        <title>Oceanospirillales bacteria with DddD are important DMSP degraders in coastal seawater.</title>
        <authorList>
            <person name="Liu J."/>
        </authorList>
    </citation>
    <scope>NUCLEOTIDE SEQUENCE</scope>
    <source>
        <strain evidence="1">GY6</strain>
    </source>
</reference>
<dbReference type="Pfam" id="PF03928">
    <property type="entry name" value="HbpS-like"/>
    <property type="match status" value="1"/>
</dbReference>
<dbReference type="Proteomes" id="UP001059950">
    <property type="component" value="Chromosome"/>
</dbReference>
<sequence length="143" mass="14842">MMKKTYLQASITLDAALVIAKAAIDKGNELGIRMNAVVVDIAGNRLVSLREPGAPMPAMDFAEKKAYTAANFRTPTEKWADILDGRPIVANGLAQHEKVALFGGGLPILIDGVVVGAIGVSGGKVPDDILCAEAGLEALSSLT</sequence>
<dbReference type="EMBL" id="CP073344">
    <property type="protein sequence ID" value="UTW05204.1"/>
    <property type="molecule type" value="Genomic_DNA"/>
</dbReference>
<protein>
    <submittedName>
        <fullName evidence="1">Heme-binding protein</fullName>
    </submittedName>
</protein>
<keyword evidence="2" id="KW-1185">Reference proteome</keyword>
<dbReference type="InterPro" id="IPR005624">
    <property type="entry name" value="PduO/GlcC-like"/>
</dbReference>
<dbReference type="PANTHER" id="PTHR34309:SF1">
    <property type="entry name" value="PROTEIN GLCG"/>
    <property type="match status" value="1"/>
</dbReference>
<evidence type="ECO:0000313" key="2">
    <source>
        <dbReference type="Proteomes" id="UP001059950"/>
    </source>
</evidence>
<dbReference type="Gene3D" id="3.30.450.150">
    <property type="entry name" value="Haem-degrading domain"/>
    <property type="match status" value="1"/>
</dbReference>
<gene>
    <name evidence="1" type="ORF">KDX31_09540</name>
</gene>
<dbReference type="InterPro" id="IPR052517">
    <property type="entry name" value="GlcG_carb_metab_protein"/>
</dbReference>
<dbReference type="SUPFAM" id="SSF143744">
    <property type="entry name" value="GlcG-like"/>
    <property type="match status" value="1"/>
</dbReference>
<evidence type="ECO:0000313" key="1">
    <source>
        <dbReference type="EMBL" id="UTW05204.1"/>
    </source>
</evidence>
<accession>A0ABY5GZI7</accession>
<name>A0ABY5GZI7_9GAMM</name>